<dbReference type="PANTHER" id="PTHR48083">
    <property type="entry name" value="MEDIUM-CHAIN SPECIFIC ACYL-COA DEHYDROGENASE, MITOCHONDRIAL-RELATED"/>
    <property type="match status" value="1"/>
</dbReference>
<evidence type="ECO:0000256" key="4">
    <source>
        <dbReference type="ARBA" id="ARBA00022827"/>
    </source>
</evidence>
<keyword evidence="3 6" id="KW-0285">Flavoprotein</keyword>
<evidence type="ECO:0000313" key="10">
    <source>
        <dbReference type="EMBL" id="MFC3456153.1"/>
    </source>
</evidence>
<dbReference type="SUPFAM" id="SSF47203">
    <property type="entry name" value="Acyl-CoA dehydrogenase C-terminal domain-like"/>
    <property type="match status" value="1"/>
</dbReference>
<dbReference type="SUPFAM" id="SSF56645">
    <property type="entry name" value="Acyl-CoA dehydrogenase NM domain-like"/>
    <property type="match status" value="1"/>
</dbReference>
<dbReference type="InterPro" id="IPR009075">
    <property type="entry name" value="AcylCo_DH/oxidase_C"/>
</dbReference>
<feature type="domain" description="Acyl-CoA dehydrogenase/oxidase C-terminal" evidence="7">
    <location>
        <begin position="273"/>
        <end position="420"/>
    </location>
</feature>
<proteinExistence type="inferred from homology"/>
<dbReference type="InterPro" id="IPR046373">
    <property type="entry name" value="Acyl-CoA_Oxase/DH_mid-dom_sf"/>
</dbReference>
<dbReference type="Pfam" id="PF02771">
    <property type="entry name" value="Acyl-CoA_dh_N"/>
    <property type="match status" value="1"/>
</dbReference>
<keyword evidence="4 6" id="KW-0274">FAD</keyword>
<dbReference type="EMBL" id="JBHRWK010000143">
    <property type="protein sequence ID" value="MFC3456153.1"/>
    <property type="molecule type" value="Genomic_DNA"/>
</dbReference>
<evidence type="ECO:0000256" key="1">
    <source>
        <dbReference type="ARBA" id="ARBA00001974"/>
    </source>
</evidence>
<dbReference type="Pfam" id="PF00441">
    <property type="entry name" value="Acyl-CoA_dh_1"/>
    <property type="match status" value="1"/>
</dbReference>
<reference evidence="11" key="1">
    <citation type="journal article" date="2019" name="Int. J. Syst. Evol. Microbiol.">
        <title>The Global Catalogue of Microorganisms (GCM) 10K type strain sequencing project: providing services to taxonomists for standard genome sequencing and annotation.</title>
        <authorList>
            <consortium name="The Broad Institute Genomics Platform"/>
            <consortium name="The Broad Institute Genome Sequencing Center for Infectious Disease"/>
            <person name="Wu L."/>
            <person name="Ma J."/>
        </authorList>
    </citation>
    <scope>NUCLEOTIDE SEQUENCE [LARGE SCALE GENOMIC DNA]</scope>
    <source>
        <strain evidence="11">CGMCC 4.7676</strain>
    </source>
</reference>
<dbReference type="InterPro" id="IPR037069">
    <property type="entry name" value="AcylCoA_DH/ox_N_sf"/>
</dbReference>
<comment type="cofactor">
    <cofactor evidence="1 6">
        <name>FAD</name>
        <dbReference type="ChEBI" id="CHEBI:57692"/>
    </cofactor>
</comment>
<dbReference type="Gene3D" id="1.10.540.10">
    <property type="entry name" value="Acyl-CoA dehydrogenase/oxidase, N-terminal domain"/>
    <property type="match status" value="1"/>
</dbReference>
<dbReference type="InterPro" id="IPR050741">
    <property type="entry name" value="Acyl-CoA_dehydrogenase"/>
</dbReference>
<dbReference type="PANTHER" id="PTHR48083:SF2">
    <property type="entry name" value="MEDIUM-CHAIN SPECIFIC ACYL-COA DEHYDROGENASE, MITOCHONDRIAL"/>
    <property type="match status" value="1"/>
</dbReference>
<dbReference type="Proteomes" id="UP001595645">
    <property type="component" value="Unassembled WGS sequence"/>
</dbReference>
<feature type="domain" description="Acyl-CoA dehydrogenase/oxidase N-terminal" evidence="9">
    <location>
        <begin position="16"/>
        <end position="130"/>
    </location>
</feature>
<dbReference type="Pfam" id="PF02770">
    <property type="entry name" value="Acyl-CoA_dh_M"/>
    <property type="match status" value="1"/>
</dbReference>
<dbReference type="InterPro" id="IPR009100">
    <property type="entry name" value="AcylCoA_DH/oxidase_NM_dom_sf"/>
</dbReference>
<dbReference type="InterPro" id="IPR006091">
    <property type="entry name" value="Acyl-CoA_Oxase/DH_mid-dom"/>
</dbReference>
<evidence type="ECO:0000259" key="7">
    <source>
        <dbReference type="Pfam" id="PF00441"/>
    </source>
</evidence>
<keyword evidence="5 6" id="KW-0560">Oxidoreductase</keyword>
<evidence type="ECO:0000256" key="5">
    <source>
        <dbReference type="ARBA" id="ARBA00023002"/>
    </source>
</evidence>
<dbReference type="InterPro" id="IPR013786">
    <property type="entry name" value="AcylCoA_DH/ox_N"/>
</dbReference>
<evidence type="ECO:0000256" key="2">
    <source>
        <dbReference type="ARBA" id="ARBA00009347"/>
    </source>
</evidence>
<dbReference type="RefSeq" id="WP_378247258.1">
    <property type="nucleotide sequence ID" value="NZ_JBHRWK010000143.1"/>
</dbReference>
<evidence type="ECO:0000256" key="3">
    <source>
        <dbReference type="ARBA" id="ARBA00022630"/>
    </source>
</evidence>
<dbReference type="Gene3D" id="2.40.110.10">
    <property type="entry name" value="Butyryl-CoA Dehydrogenase, subunit A, domain 2"/>
    <property type="match status" value="1"/>
</dbReference>
<sequence>MNDKEPFVELDLTISDNAREWQRRARTFAREHALPLGHELDVMSAEDAVAPGSPYFEFLATARSEGFLHLTAPPEFGGLGLSRLEEYLVLEELATGDAGLAASLFIAPLVYQFVYNFGSPRLVDELARPFFTGQRPEWSSCFAITDSRHGSDMMAAHTPSLAVPGGDLIAREDGDGWVLSGRKAPWASCTATATHALVCCTLDSSNLARGGIAVVPLDLDGVTKGEPLDKLGLRPMNQASLSFADVRIPKDHLLIGEDAYGMAMHATHTVASVSMALLAFGTGRAAYEGALRYTAERVQGGKPLHEHQATQLRLFSMFTKLEAARALTRATYVHNYELAAAGKVGSLAHSCAAKVFATETAFEVCDAASQLCGARATDRRGLRFSDGDVFYPEKLLRDAKSFKIADGENTLLALIGAAHLG</sequence>
<protein>
    <submittedName>
        <fullName evidence="10">Acyl-CoA dehydrogenase family protein</fullName>
        <ecNumber evidence="10">1.-.-.-</ecNumber>
    </submittedName>
</protein>
<dbReference type="GO" id="GO:0016491">
    <property type="term" value="F:oxidoreductase activity"/>
    <property type="evidence" value="ECO:0007669"/>
    <property type="project" value="UniProtKB-KW"/>
</dbReference>
<comment type="similarity">
    <text evidence="2 6">Belongs to the acyl-CoA dehydrogenase family.</text>
</comment>
<name>A0ABV7PDI6_9PSEU</name>
<dbReference type="EC" id="1.-.-.-" evidence="10"/>
<feature type="domain" description="Acyl-CoA oxidase/dehydrogenase middle" evidence="8">
    <location>
        <begin position="141"/>
        <end position="246"/>
    </location>
</feature>
<comment type="caution">
    <text evidence="10">The sequence shown here is derived from an EMBL/GenBank/DDBJ whole genome shotgun (WGS) entry which is preliminary data.</text>
</comment>
<dbReference type="Gene3D" id="1.20.140.10">
    <property type="entry name" value="Butyryl-CoA Dehydrogenase, subunit A, domain 3"/>
    <property type="match status" value="1"/>
</dbReference>
<accession>A0ABV7PDI6</accession>
<gene>
    <name evidence="10" type="ORF">ACFOSH_42580</name>
</gene>
<keyword evidence="11" id="KW-1185">Reference proteome</keyword>
<evidence type="ECO:0000259" key="8">
    <source>
        <dbReference type="Pfam" id="PF02770"/>
    </source>
</evidence>
<dbReference type="CDD" id="cd00567">
    <property type="entry name" value="ACAD"/>
    <property type="match status" value="1"/>
</dbReference>
<organism evidence="10 11">
    <name type="scientific">Amycolatopsis speibonae</name>
    <dbReference type="NCBI Taxonomy" id="1450224"/>
    <lineage>
        <taxon>Bacteria</taxon>
        <taxon>Bacillati</taxon>
        <taxon>Actinomycetota</taxon>
        <taxon>Actinomycetes</taxon>
        <taxon>Pseudonocardiales</taxon>
        <taxon>Pseudonocardiaceae</taxon>
        <taxon>Amycolatopsis</taxon>
    </lineage>
</organism>
<evidence type="ECO:0000313" key="11">
    <source>
        <dbReference type="Proteomes" id="UP001595645"/>
    </source>
</evidence>
<evidence type="ECO:0000259" key="9">
    <source>
        <dbReference type="Pfam" id="PF02771"/>
    </source>
</evidence>
<dbReference type="InterPro" id="IPR036250">
    <property type="entry name" value="AcylCo_DH-like_C"/>
</dbReference>
<evidence type="ECO:0000256" key="6">
    <source>
        <dbReference type="RuleBase" id="RU362125"/>
    </source>
</evidence>